<gene>
    <name evidence="11" type="ORF">HNQ53_001029</name>
</gene>
<proteinExistence type="inferred from homology"/>
<dbReference type="Gene3D" id="3.40.50.12780">
    <property type="entry name" value="N-terminal domain of ligase-like"/>
    <property type="match status" value="1"/>
</dbReference>
<accession>A0AA89P9Q9</accession>
<evidence type="ECO:0000313" key="11">
    <source>
        <dbReference type="EMBL" id="MBB5210841.1"/>
    </source>
</evidence>
<comment type="pathway">
    <text evidence="2">Lipid metabolism; fatty acid beta-oxidation.</text>
</comment>
<evidence type="ECO:0000256" key="5">
    <source>
        <dbReference type="ARBA" id="ARBA00023136"/>
    </source>
</evidence>
<dbReference type="InterPro" id="IPR000873">
    <property type="entry name" value="AMP-dep_synth/lig_dom"/>
</dbReference>
<dbReference type="Pfam" id="PF13193">
    <property type="entry name" value="AMP-binding_C"/>
    <property type="match status" value="1"/>
</dbReference>
<organism evidence="11 12">
    <name type="scientific">Microbulbifer hydrolyticus</name>
    <dbReference type="NCBI Taxonomy" id="48074"/>
    <lineage>
        <taxon>Bacteria</taxon>
        <taxon>Pseudomonadati</taxon>
        <taxon>Pseudomonadota</taxon>
        <taxon>Gammaproteobacteria</taxon>
        <taxon>Cellvibrionales</taxon>
        <taxon>Microbulbiferaceae</taxon>
        <taxon>Microbulbifer</taxon>
    </lineage>
</organism>
<dbReference type="GO" id="GO:0004467">
    <property type="term" value="F:long-chain fatty acid-CoA ligase activity"/>
    <property type="evidence" value="ECO:0007669"/>
    <property type="project" value="UniProtKB-EC"/>
</dbReference>
<dbReference type="AlphaFoldDB" id="A0AA89P9Q9"/>
<dbReference type="EMBL" id="JACHHR010000001">
    <property type="protein sequence ID" value="MBB5210841.1"/>
    <property type="molecule type" value="Genomic_DNA"/>
</dbReference>
<comment type="caution">
    <text evidence="11">The sequence shown here is derived from an EMBL/GenBank/DDBJ whole genome shotgun (WGS) entry which is preliminary data.</text>
</comment>
<comment type="subcellular location">
    <subcellularLocation>
        <location evidence="1">Membrane</location>
        <topology evidence="1">Peripheral membrane protein</topology>
    </subcellularLocation>
</comment>
<sequence length="533" mass="58256">MREQTMNASVLVQDSANLADYIGQCLHRFHDKPAYHCLGQTLTFGEIDEKSRHLAQWLQHECGLKAGDRIAIQLPNITQYPIAAYAALRAGLVVVNTNPLYTPREMQHQFSDSGAKALVILADFIDKFEEIKASTQIKHVLVTGPADLLGKAVAAPNGYHGFVDALERGAACPELVESTATRDDIAVLQYTGGTTGVAKGASLTHANLLANTDQMLERILKRGNEGEEIFVCPLPLYHIYAFTVNMLTFFGMGSMNVLIPNPRDIDGFVKMIAPFRFTGIAGLNTLFVGLCRHPEFNKLDFSALKMTFSGGTALTSSAAALWHQVTGCPVTEGWGLSETSPVICLNEFGREEIGTVGPVLADTEVQVWDEQGNPVAQGESGELVVRGPQVMQGYWNRPDETAKVMHNGFFRTGDVGLIQDNGNIRIVDRLKDMIIVSGFNVYPNEVEDVLCRHPQVVEAAVIGVPSEQTGEAVCAHLVVDGDIAEQQIIEFCRTQLTAYKVPKQIVVQSELPKSTVGKILRRELRAVPVSERA</sequence>
<dbReference type="CDD" id="cd05936">
    <property type="entry name" value="FC-FACS_FadD_like"/>
    <property type="match status" value="1"/>
</dbReference>
<dbReference type="FunFam" id="3.30.300.30:FF:000008">
    <property type="entry name" value="2,3-dihydroxybenzoate-AMP ligase"/>
    <property type="match status" value="1"/>
</dbReference>
<dbReference type="InterPro" id="IPR025110">
    <property type="entry name" value="AMP-bd_C"/>
</dbReference>
<evidence type="ECO:0000256" key="7">
    <source>
        <dbReference type="ARBA" id="ARBA00039545"/>
    </source>
</evidence>
<feature type="domain" description="AMP-dependent synthetase/ligase" evidence="9">
    <location>
        <begin position="27"/>
        <end position="395"/>
    </location>
</feature>
<dbReference type="EC" id="6.2.1.3" evidence="6"/>
<evidence type="ECO:0000259" key="10">
    <source>
        <dbReference type="Pfam" id="PF13193"/>
    </source>
</evidence>
<dbReference type="PANTHER" id="PTHR43767">
    <property type="entry name" value="LONG-CHAIN-FATTY-ACID--COA LIGASE"/>
    <property type="match status" value="1"/>
</dbReference>
<evidence type="ECO:0000256" key="6">
    <source>
        <dbReference type="ARBA" id="ARBA00026121"/>
    </source>
</evidence>
<dbReference type="InterPro" id="IPR042099">
    <property type="entry name" value="ANL_N_sf"/>
</dbReference>
<dbReference type="InterPro" id="IPR050237">
    <property type="entry name" value="ATP-dep_AMP-bd_enzyme"/>
</dbReference>
<dbReference type="Pfam" id="PF00501">
    <property type="entry name" value="AMP-binding"/>
    <property type="match status" value="1"/>
</dbReference>
<protein>
    <recommendedName>
        <fullName evidence="7">Long-chain-fatty-acid--CoA ligase</fullName>
        <ecNumber evidence="6">6.2.1.3</ecNumber>
    </recommendedName>
    <alternativeName>
        <fullName evidence="8">Long-chain acyl-CoA synthetase</fullName>
    </alternativeName>
</protein>
<dbReference type="InterPro" id="IPR020845">
    <property type="entry name" value="AMP-binding_CS"/>
</dbReference>
<feature type="domain" description="AMP-binding enzyme C-terminal" evidence="10">
    <location>
        <begin position="445"/>
        <end position="518"/>
    </location>
</feature>
<evidence type="ECO:0000313" key="12">
    <source>
        <dbReference type="Proteomes" id="UP000563601"/>
    </source>
</evidence>
<keyword evidence="4 11" id="KW-0436">Ligase</keyword>
<keyword evidence="5" id="KW-0472">Membrane</keyword>
<evidence type="ECO:0000256" key="3">
    <source>
        <dbReference type="ARBA" id="ARBA00006432"/>
    </source>
</evidence>
<evidence type="ECO:0000256" key="4">
    <source>
        <dbReference type="ARBA" id="ARBA00022598"/>
    </source>
</evidence>
<evidence type="ECO:0000256" key="1">
    <source>
        <dbReference type="ARBA" id="ARBA00004170"/>
    </source>
</evidence>
<dbReference type="RefSeq" id="WP_237567864.1">
    <property type="nucleotide sequence ID" value="NZ_CP047491.1"/>
</dbReference>
<dbReference type="Proteomes" id="UP000563601">
    <property type="component" value="Unassembled WGS sequence"/>
</dbReference>
<reference evidence="11 12" key="1">
    <citation type="submission" date="2020-08" db="EMBL/GenBank/DDBJ databases">
        <title>Genomic Encyclopedia of Type Strains, Phase IV (KMG-IV): sequencing the most valuable type-strain genomes for metagenomic binning, comparative biology and taxonomic classification.</title>
        <authorList>
            <person name="Goeker M."/>
        </authorList>
    </citation>
    <scope>NUCLEOTIDE SEQUENCE [LARGE SCALE GENOMIC DNA]</scope>
    <source>
        <strain evidence="11 12">DSM 11525</strain>
    </source>
</reference>
<comment type="similarity">
    <text evidence="3">Belongs to the ATP-dependent AMP-binding enzyme family.</text>
</comment>
<name>A0AA89P9Q9_9GAMM</name>
<evidence type="ECO:0000256" key="2">
    <source>
        <dbReference type="ARBA" id="ARBA00005005"/>
    </source>
</evidence>
<dbReference type="GO" id="GO:0016020">
    <property type="term" value="C:membrane"/>
    <property type="evidence" value="ECO:0007669"/>
    <property type="project" value="UniProtKB-SubCell"/>
</dbReference>
<evidence type="ECO:0000259" key="9">
    <source>
        <dbReference type="Pfam" id="PF00501"/>
    </source>
</evidence>
<dbReference type="InterPro" id="IPR045851">
    <property type="entry name" value="AMP-bd_C_sf"/>
</dbReference>
<dbReference type="PANTHER" id="PTHR43767:SF8">
    <property type="entry name" value="LONG-CHAIN-FATTY-ACID--COA LIGASE"/>
    <property type="match status" value="1"/>
</dbReference>
<evidence type="ECO:0000256" key="8">
    <source>
        <dbReference type="ARBA" id="ARBA00042773"/>
    </source>
</evidence>
<dbReference type="Gene3D" id="3.30.300.30">
    <property type="match status" value="1"/>
</dbReference>
<dbReference type="SUPFAM" id="SSF56801">
    <property type="entry name" value="Acetyl-CoA synthetase-like"/>
    <property type="match status" value="1"/>
</dbReference>
<dbReference type="PROSITE" id="PS00455">
    <property type="entry name" value="AMP_BINDING"/>
    <property type="match status" value="1"/>
</dbReference>